<dbReference type="PANTHER" id="PTHR36842">
    <property type="entry name" value="PROTEIN TOLB HOMOLOG"/>
    <property type="match status" value="1"/>
</dbReference>
<name>A0A2W5GKX4_9SPHI</name>
<dbReference type="SUPFAM" id="SSF69304">
    <property type="entry name" value="Tricorn protease N-terminal domain"/>
    <property type="match status" value="1"/>
</dbReference>
<comment type="similarity">
    <text evidence="1">Belongs to the TolB family.</text>
</comment>
<proteinExistence type="inferred from homology"/>
<organism evidence="3 4">
    <name type="scientific">Pseudopedobacter saltans</name>
    <dbReference type="NCBI Taxonomy" id="151895"/>
    <lineage>
        <taxon>Bacteria</taxon>
        <taxon>Pseudomonadati</taxon>
        <taxon>Bacteroidota</taxon>
        <taxon>Sphingobacteriia</taxon>
        <taxon>Sphingobacteriales</taxon>
        <taxon>Sphingobacteriaceae</taxon>
        <taxon>Pseudopedobacter</taxon>
    </lineage>
</organism>
<comment type="caution">
    <text evidence="3">The sequence shown here is derived from an EMBL/GenBank/DDBJ whole genome shotgun (WGS) entry which is preliminary data.</text>
</comment>
<dbReference type="EMBL" id="QFOI01000224">
    <property type="protein sequence ID" value="PZP46436.1"/>
    <property type="molecule type" value="Genomic_DNA"/>
</dbReference>
<dbReference type="InterPro" id="IPR011659">
    <property type="entry name" value="WD40"/>
</dbReference>
<evidence type="ECO:0000256" key="1">
    <source>
        <dbReference type="ARBA" id="ARBA00009820"/>
    </source>
</evidence>
<dbReference type="Pfam" id="PF07676">
    <property type="entry name" value="PD40"/>
    <property type="match status" value="1"/>
</dbReference>
<feature type="signal peptide" evidence="2">
    <location>
        <begin position="1"/>
        <end position="21"/>
    </location>
</feature>
<dbReference type="AlphaFoldDB" id="A0A2W5GKX4"/>
<dbReference type="Gene3D" id="2.120.10.30">
    <property type="entry name" value="TolB, C-terminal domain"/>
    <property type="match status" value="1"/>
</dbReference>
<sequence>MKNCLTILFSTCFFCIKSLYAQQPSLEEISNYQTITELASSESNGNLSWASAYKGNRNLYVAKYPNYNAEAVTFFTEKEEQEISNIQLSKDGKYVVFVRGGDHGGYLYKTPNNALSYPETPTITIWRTELSTNKTIPLAEGDKPSISPDGTKVSFIKNGEIWSVSIDGGPTKMLVHSLGKCSDIQWSPDSSAIAFVSNRQGHSFVGIYKSPNVPIEWIEPSVFVDASPR</sequence>
<dbReference type="InterPro" id="IPR011042">
    <property type="entry name" value="6-blade_b-propeller_TolB-like"/>
</dbReference>
<protein>
    <recommendedName>
        <fullName evidence="5">S9 family peptidase</fullName>
    </recommendedName>
</protein>
<feature type="chain" id="PRO_5016066586" description="S9 family peptidase" evidence="2">
    <location>
        <begin position="22"/>
        <end position="229"/>
    </location>
</feature>
<evidence type="ECO:0000313" key="4">
    <source>
        <dbReference type="Proteomes" id="UP000249645"/>
    </source>
</evidence>
<accession>A0A2W5GKX4</accession>
<keyword evidence="2" id="KW-0732">Signal</keyword>
<evidence type="ECO:0000256" key="2">
    <source>
        <dbReference type="SAM" id="SignalP"/>
    </source>
</evidence>
<gene>
    <name evidence="3" type="ORF">DI598_12090</name>
</gene>
<dbReference type="PANTHER" id="PTHR36842:SF1">
    <property type="entry name" value="PROTEIN TOLB"/>
    <property type="match status" value="1"/>
</dbReference>
<reference evidence="3 4" key="1">
    <citation type="submission" date="2017-11" db="EMBL/GenBank/DDBJ databases">
        <title>Infants hospitalized years apart are colonized by the same room-sourced microbial strains.</title>
        <authorList>
            <person name="Brooks B."/>
            <person name="Olm M.R."/>
            <person name="Firek B.A."/>
            <person name="Baker R."/>
            <person name="Thomas B.C."/>
            <person name="Morowitz M.J."/>
            <person name="Banfield J.F."/>
        </authorList>
    </citation>
    <scope>NUCLEOTIDE SEQUENCE [LARGE SCALE GENOMIC DNA]</scope>
    <source>
        <strain evidence="3">S2_009_000_R2_76</strain>
    </source>
</reference>
<evidence type="ECO:0008006" key="5">
    <source>
        <dbReference type="Google" id="ProtNLM"/>
    </source>
</evidence>
<dbReference type="Proteomes" id="UP000249645">
    <property type="component" value="Unassembled WGS sequence"/>
</dbReference>
<evidence type="ECO:0000313" key="3">
    <source>
        <dbReference type="EMBL" id="PZP46436.1"/>
    </source>
</evidence>